<evidence type="ECO:0000259" key="20">
    <source>
        <dbReference type="Pfam" id="PF16320"/>
    </source>
</evidence>
<dbReference type="FunFam" id="1.25.40.10:FF:000184">
    <property type="entry name" value="Pentatricopeptide repeat-containing protein, chloroplastic"/>
    <property type="match status" value="1"/>
</dbReference>
<dbReference type="GO" id="GO:0005730">
    <property type="term" value="C:nucleolus"/>
    <property type="evidence" value="ECO:0007669"/>
    <property type="project" value="UniProtKB-SubCell"/>
</dbReference>
<feature type="domain" description="NLE" evidence="19">
    <location>
        <begin position="17"/>
        <end position="84"/>
    </location>
</feature>
<dbReference type="InterPro" id="IPR036322">
    <property type="entry name" value="WD40_repeat_dom_sf"/>
</dbReference>
<dbReference type="GO" id="GO:0015230">
    <property type="term" value="F:FAD transmembrane transporter activity"/>
    <property type="evidence" value="ECO:0000318"/>
    <property type="project" value="GO_Central"/>
</dbReference>
<dbReference type="InterPro" id="IPR036235">
    <property type="entry name" value="Ribosomal_bL12_oligo_N_sf"/>
</dbReference>
<dbReference type="InterPro" id="IPR015943">
    <property type="entry name" value="WD40/YVTN_repeat-like_dom_sf"/>
</dbReference>
<dbReference type="GO" id="GO:0000463">
    <property type="term" value="P:maturation of LSU-rRNA from tricistronic rRNA transcript (SSU-rRNA, 5.8S rRNA, LSU-rRNA)"/>
    <property type="evidence" value="ECO:0007669"/>
    <property type="project" value="UniProtKB-UniRule"/>
</dbReference>
<evidence type="ECO:0000256" key="11">
    <source>
        <dbReference type="ARBA" id="ARBA00023242"/>
    </source>
</evidence>
<dbReference type="InterPro" id="IPR019775">
    <property type="entry name" value="WD40_repeat_CS"/>
</dbReference>
<dbReference type="CDD" id="cd00387">
    <property type="entry name" value="Ribosomal_L7_L12"/>
    <property type="match status" value="1"/>
</dbReference>
<dbReference type="FunFam" id="1.25.40.10:FF:000333">
    <property type="entry name" value="Pentatricopeptide repeat-containing protein"/>
    <property type="match status" value="1"/>
</dbReference>
<comment type="subcellular location">
    <subcellularLocation>
        <location evidence="1">Membrane</location>
        <topology evidence="1">Multi-pass membrane protein</topology>
    </subcellularLocation>
    <subcellularLocation>
        <location evidence="13">Nucleus</location>
        <location evidence="13">Nucleolus</location>
    </subcellularLocation>
    <subcellularLocation>
        <location evidence="13">Nucleus</location>
        <location evidence="13">Nucleoplasm</location>
    </subcellularLocation>
</comment>
<evidence type="ECO:0000259" key="19">
    <source>
        <dbReference type="Pfam" id="PF08154"/>
    </source>
</evidence>
<keyword evidence="22" id="KW-1185">Reference proteome</keyword>
<keyword evidence="9" id="KW-0689">Ribosomal protein</keyword>
<dbReference type="Pfam" id="PF20431">
    <property type="entry name" value="E_motif"/>
    <property type="match status" value="1"/>
</dbReference>
<keyword evidence="11 13" id="KW-0539">Nucleus</keyword>
<evidence type="ECO:0000256" key="6">
    <source>
        <dbReference type="ARBA" id="ARBA00022574"/>
    </source>
</evidence>
<dbReference type="InterPro" id="IPR023395">
    <property type="entry name" value="MCP_dom_sf"/>
</dbReference>
<dbReference type="FunFam" id="2.130.10.10:FF:000399">
    <property type="entry name" value="Ribosome biogenesis protein WDR12 homolog"/>
    <property type="match status" value="1"/>
</dbReference>
<keyword evidence="7 15" id="KW-0812">Transmembrane</keyword>
<organism evidence="21">
    <name type="scientific">Solanum lycopersicum</name>
    <name type="common">Tomato</name>
    <name type="synonym">Lycopersicon esculentum</name>
    <dbReference type="NCBI Taxonomy" id="4081"/>
    <lineage>
        <taxon>Eukaryota</taxon>
        <taxon>Viridiplantae</taxon>
        <taxon>Streptophyta</taxon>
        <taxon>Embryophyta</taxon>
        <taxon>Tracheophyta</taxon>
        <taxon>Spermatophyta</taxon>
        <taxon>Magnoliopsida</taxon>
        <taxon>eudicotyledons</taxon>
        <taxon>Gunneridae</taxon>
        <taxon>Pentapetalae</taxon>
        <taxon>asterids</taxon>
        <taxon>lamiids</taxon>
        <taxon>Solanales</taxon>
        <taxon>Solanaceae</taxon>
        <taxon>Solanoideae</taxon>
        <taxon>Solaneae</taxon>
        <taxon>Solanum</taxon>
        <taxon>Solanum subgen. Lycopersicon</taxon>
    </lineage>
</organism>
<evidence type="ECO:0000259" key="18">
    <source>
        <dbReference type="Pfam" id="PF00542"/>
    </source>
</evidence>
<reference evidence="21" key="2">
    <citation type="submission" date="2019-01" db="UniProtKB">
        <authorList>
            <consortium name="EnsemblPlants"/>
        </authorList>
    </citation>
    <scope>IDENTIFICATION</scope>
    <source>
        <strain evidence="21">cv. Heinz 1706</strain>
    </source>
</reference>
<dbReference type="FunFam" id="3.30.1390.10:FF:000001">
    <property type="entry name" value="50S ribosomal protein L7/L12"/>
    <property type="match status" value="1"/>
</dbReference>
<feature type="domain" description="Large ribosomal subunit protein bL12 C-terminal" evidence="18">
    <location>
        <begin position="1544"/>
        <end position="1611"/>
    </location>
</feature>
<feature type="repeat" description="Solcar" evidence="15">
    <location>
        <begin position="1332"/>
        <end position="1421"/>
    </location>
</feature>
<dbReference type="SUPFAM" id="SSF50978">
    <property type="entry name" value="WD40 repeat-like"/>
    <property type="match status" value="1"/>
</dbReference>
<dbReference type="Pfam" id="PF01535">
    <property type="entry name" value="PPR"/>
    <property type="match status" value="2"/>
</dbReference>
<dbReference type="GO" id="GO:0055085">
    <property type="term" value="P:transmembrane transport"/>
    <property type="evidence" value="ECO:0000318"/>
    <property type="project" value="GO_Central"/>
</dbReference>
<dbReference type="GO" id="GO:0030687">
    <property type="term" value="C:preribosome, large subunit precursor"/>
    <property type="evidence" value="ECO:0007669"/>
    <property type="project" value="UniProtKB-UniRule"/>
</dbReference>
<evidence type="ECO:0000256" key="8">
    <source>
        <dbReference type="ARBA" id="ARBA00022737"/>
    </source>
</evidence>
<keyword evidence="17" id="KW-1133">Transmembrane helix</keyword>
<evidence type="ECO:0000256" key="17">
    <source>
        <dbReference type="SAM" id="Phobius"/>
    </source>
</evidence>
<dbReference type="InterPro" id="IPR000206">
    <property type="entry name" value="Ribosomal_bL12"/>
</dbReference>
<evidence type="ECO:0000256" key="9">
    <source>
        <dbReference type="ARBA" id="ARBA00022980"/>
    </source>
</evidence>
<dbReference type="InParanoid" id="A0A3Q7FX42"/>
<dbReference type="InterPro" id="IPR046960">
    <property type="entry name" value="PPR_At4g14850-like_plant"/>
</dbReference>
<comment type="similarity">
    <text evidence="13">Belongs to the WD repeat WDR12/YTM1 family.</text>
</comment>
<dbReference type="GO" id="GO:0016020">
    <property type="term" value="C:membrane"/>
    <property type="evidence" value="ECO:0007669"/>
    <property type="project" value="UniProtKB-SubCell"/>
</dbReference>
<evidence type="ECO:0000256" key="5">
    <source>
        <dbReference type="ARBA" id="ARBA00022552"/>
    </source>
</evidence>
<feature type="repeat" description="WD" evidence="14">
    <location>
        <begin position="151"/>
        <end position="199"/>
    </location>
</feature>
<dbReference type="HAMAP" id="MF_03029">
    <property type="entry name" value="WDR12"/>
    <property type="match status" value="1"/>
</dbReference>
<dbReference type="PaxDb" id="4081-Solyc02g088780.2.1"/>
<evidence type="ECO:0000313" key="22">
    <source>
        <dbReference type="Proteomes" id="UP000004994"/>
    </source>
</evidence>
<dbReference type="SUPFAM" id="SSF54736">
    <property type="entry name" value="ClpS-like"/>
    <property type="match status" value="1"/>
</dbReference>
<feature type="repeat" description="WD" evidence="14">
    <location>
        <begin position="362"/>
        <end position="404"/>
    </location>
</feature>
<comment type="similarity">
    <text evidence="3">Belongs to the bacterial ribosomal protein bL12 family.</text>
</comment>
<reference evidence="21" key="1">
    <citation type="journal article" date="2012" name="Nature">
        <title>The tomato genome sequence provides insights into fleshy fruit evolution.</title>
        <authorList>
            <consortium name="Tomato Genome Consortium"/>
        </authorList>
    </citation>
    <scope>NUCLEOTIDE SEQUENCE [LARGE SCALE GENOMIC DNA]</scope>
    <source>
        <strain evidence="21">cv. Heinz 1706</strain>
    </source>
</reference>
<evidence type="ECO:0000256" key="13">
    <source>
        <dbReference type="HAMAP-Rule" id="MF_03029"/>
    </source>
</evidence>
<dbReference type="GO" id="GO:0003735">
    <property type="term" value="F:structural constituent of ribosome"/>
    <property type="evidence" value="ECO:0007669"/>
    <property type="project" value="InterPro"/>
</dbReference>
<dbReference type="PROSITE" id="PS00678">
    <property type="entry name" value="WD_REPEATS_1"/>
    <property type="match status" value="1"/>
</dbReference>
<dbReference type="GO" id="GO:0009451">
    <property type="term" value="P:RNA modification"/>
    <property type="evidence" value="ECO:0007669"/>
    <property type="project" value="InterPro"/>
</dbReference>
<dbReference type="Pfam" id="PF13041">
    <property type="entry name" value="PPR_2"/>
    <property type="match status" value="3"/>
</dbReference>
<dbReference type="InterPro" id="IPR018108">
    <property type="entry name" value="MCP_transmembrane"/>
</dbReference>
<dbReference type="Gramene" id="Solyc02g088780.3.1">
    <property type="protein sequence ID" value="Solyc02g088780.3.1"/>
    <property type="gene ID" value="Solyc02g088780.3"/>
</dbReference>
<evidence type="ECO:0000256" key="16">
    <source>
        <dbReference type="PROSITE-ProRule" id="PRU00708"/>
    </source>
</evidence>
<name>A0A3Q7FX42_SOLLC</name>
<feature type="repeat" description="PPR" evidence="16">
    <location>
        <begin position="574"/>
        <end position="608"/>
    </location>
</feature>
<dbReference type="Gene3D" id="2.130.10.10">
    <property type="entry name" value="YVTN repeat-like/Quinoprotein amine dehydrogenase"/>
    <property type="match status" value="1"/>
</dbReference>
<proteinExistence type="inferred from homology"/>
<sequence length="1617" mass="178907">MAGMDIDGNVEEAARRVQVRFVTKLKAPFKAPPTSIAIPSNLTRLGLSSIVNNLLKAGNDDWNPEPFDFLIDGELVRMSLEEFLLAKGISAEKILEIEYIRAVAPRKEEEPSLHDDWVSAVDGSNSMFVVTGCYDGFGRIWMAAGSCTHLLEGHTDAITSVCVVKPRVAQNGADQIVATASKDRTLRLWKFDADESSDQTKRIRAFKILHGHNASVQSVTANPAGDMVCSGSWDSQIALWQASGCSDTGDVISVKKRKKNADEEDPQVEEEAKSTLVGHTQCVSSVVWPQDETIYSASWDHSIRRWDVEMGKDSLNLYCDKVVNCLDVGGEGSSLIAAGGSDPVLRIWDPRKPGSSAPVYQFSSHSSWISACKWHEKSRFHLVSASYDGKVMLWDLRTAWPLAVIDTHKDKVLCADWWKGESVISGGADSKLCISSDDRFSPVSDIVLQKMMQFCVGRIGWVKAGVGNVSLQYKYIPREFSKDLIRSPRTTRGYTIIRATTTGISMLTKNSILSIVNQLKICSSRKQLESLYSLMLKNGATKDCFLMNQFIATCSALNNPDFASFAFSQMENPNVFVYNALIRAFVHCHIPHKALLLYIDMLRTQNIPSSYTFSSVVKGCTLMCGLRLGECIHGKIWEYGFGSHVFVQTSLIDFYSNLARVDLARLVFDEMPERDNFAWAAMVSAHAGTGDLGSARKLFDEMPEKITVACNAMINGYAKTGDVESAELLFKEMSRKDLIAWTTMINCYSQNRKYGQAIEVFYEMKSNLITPDEVTMTTVISACAHLGVLDQGKEMHLYVMQKGFDLGVHIGSALIDMYAKCGSLERSLLVFYKLREKNLFCWNSAIDGLAVHGYAEEALALFSRMEKEKVKPNGITFVSVLTACTHAGLVEKGRKNFLSMTQDYGIVPEMEHFGCMVYLLCKAGLLEEALEVIRSMRVEPNAVIWGALLGGCKLQKNLEIAQVAVKKLSVLEPNNSGYYTLLVNMYANANRWSEVARIRAFLRELGVGKEQPGSSWIELKKKIHQFAACDNYHHSSQEIYSLLDGLDGQLKLAGQVQEHGKKKSVGNKGERKPTVDRAMKKMAALPSADWEWENATAGAAAGLATVTFSHPLDVVRTRFQVYDGRISNVPAYRNTPHALFAIARSEGLRGLYAGFYPAVLGSTISWGLYFFFYSKAKQRYLRNREELSPGLHLASAAEAGALVCLCTNPIWLVKTRLQLQTPNQIRPYTGFHDALRTIIKEEGWRALYKGLMPSLFLITHGAIQFTAYEEFRKVILSSKAQENENPLATAADLLQADFIIALDVNGKELVVPCLEVDHYSRTLSDMNDIVVTDSVDYATLGASSKLAATLTTYPFQVVRSRLQQRPSTTGVPRYMDSWHVVKETARFEGLRGFYRGITANVLKNAPAASITFIVYENQLGFYTIETIFGRSILSDLTGSKIQNLSKTHFYSFTKSLISSNFTTSAQESKPAPSERVSAIVDEISGLTLLEVSDLGEVLRKKMGIEEMPVMAMMMPGMGFSAGGMKGKGAGAAGKTEEKAEKTVFDLKLEGGFDAGAKIKIIKEVRSFTDLGLKEAKDLVEKAPASLKKGVTKEEAEKIIEKMKAVGAKVTMEILALG</sequence>
<feature type="repeat" description="WD" evidence="14">
    <location>
        <begin position="276"/>
        <end position="316"/>
    </location>
</feature>
<evidence type="ECO:0000256" key="7">
    <source>
        <dbReference type="ARBA" id="ARBA00022692"/>
    </source>
</evidence>
<evidence type="ECO:0000256" key="12">
    <source>
        <dbReference type="ARBA" id="ARBA00023274"/>
    </source>
</evidence>
<dbReference type="InterPro" id="IPR013823">
    <property type="entry name" value="Ribosomal_bL12_C"/>
</dbReference>
<dbReference type="Pfam" id="PF00153">
    <property type="entry name" value="Mito_carr"/>
    <property type="match status" value="3"/>
</dbReference>
<evidence type="ECO:0000256" key="1">
    <source>
        <dbReference type="ARBA" id="ARBA00004141"/>
    </source>
</evidence>
<feature type="repeat" description="Solcar" evidence="15">
    <location>
        <begin position="1187"/>
        <end position="1274"/>
    </location>
</feature>
<dbReference type="PROSITE" id="PS50294">
    <property type="entry name" value="WD_REPEATS_REGION"/>
    <property type="match status" value="3"/>
</dbReference>
<dbReference type="PANTHER" id="PTHR47926">
    <property type="entry name" value="PENTATRICOPEPTIDE REPEAT-CONTAINING PROTEIN"/>
    <property type="match status" value="1"/>
</dbReference>
<comment type="similarity">
    <text evidence="2">Belongs to the PPR family. PCMP-H subfamily.</text>
</comment>
<dbReference type="GO" id="GO:0043021">
    <property type="term" value="F:ribonucleoprotein complex binding"/>
    <property type="evidence" value="ECO:0007669"/>
    <property type="project" value="UniProtKB-UniRule"/>
</dbReference>
<dbReference type="InterPro" id="IPR011990">
    <property type="entry name" value="TPR-like_helical_dom_sf"/>
</dbReference>
<feature type="repeat" description="PPR" evidence="16">
    <location>
        <begin position="675"/>
        <end position="705"/>
    </location>
</feature>
<dbReference type="GO" id="GO:0008517">
    <property type="term" value="F:folic acid transmembrane transporter activity"/>
    <property type="evidence" value="ECO:0000318"/>
    <property type="project" value="GO_Central"/>
</dbReference>
<feature type="repeat" description="WD" evidence="14">
    <location>
        <begin position="209"/>
        <end position="241"/>
    </location>
</feature>
<feature type="repeat" description="PPR" evidence="16">
    <location>
        <begin position="706"/>
        <end position="736"/>
    </location>
</feature>
<keyword evidence="10 15" id="KW-0472">Membrane</keyword>
<dbReference type="NCBIfam" id="TIGR00756">
    <property type="entry name" value="PPR"/>
    <property type="match status" value="4"/>
</dbReference>
<dbReference type="Pfam" id="PF00400">
    <property type="entry name" value="WD40"/>
    <property type="match status" value="4"/>
</dbReference>
<dbReference type="FunFam" id="1.50.40.10:FF:000073">
    <property type="entry name" value="folate transporter 1, chloroplastic isoform X1"/>
    <property type="match status" value="1"/>
</dbReference>
<evidence type="ECO:0000256" key="15">
    <source>
        <dbReference type="PROSITE-ProRule" id="PRU00282"/>
    </source>
</evidence>
<dbReference type="InterPro" id="IPR014719">
    <property type="entry name" value="Ribosomal_bL12_C/ClpS-like"/>
</dbReference>
<keyword evidence="8" id="KW-0677">Repeat</keyword>
<evidence type="ECO:0000256" key="14">
    <source>
        <dbReference type="PROSITE-ProRule" id="PRU00221"/>
    </source>
</evidence>
<comment type="function">
    <text evidence="13">Required for maturation of ribosomal RNAs and formation of the large ribosomal subunit.</text>
</comment>
<dbReference type="GO" id="GO:0000466">
    <property type="term" value="P:maturation of 5.8S rRNA from tricistronic rRNA transcript (SSU-rRNA, 5.8S rRNA, LSU-rRNA)"/>
    <property type="evidence" value="ECO:0007669"/>
    <property type="project" value="UniProtKB-UniRule"/>
</dbReference>
<dbReference type="Gene3D" id="1.25.40.10">
    <property type="entry name" value="Tetratricopeptide repeat domain"/>
    <property type="match status" value="4"/>
</dbReference>
<dbReference type="SMART" id="SM00320">
    <property type="entry name" value="WD40"/>
    <property type="match status" value="7"/>
</dbReference>
<dbReference type="Pfam" id="PF00542">
    <property type="entry name" value="Ribosomal_L12"/>
    <property type="match status" value="1"/>
</dbReference>
<dbReference type="InterPro" id="IPR046848">
    <property type="entry name" value="E_motif"/>
</dbReference>
<protein>
    <recommendedName>
        <fullName evidence="13">Ribosome biogenesis protein WDR12 homolog</fullName>
    </recommendedName>
</protein>
<accession>A0A3Q7FX42</accession>
<evidence type="ECO:0000313" key="21">
    <source>
        <dbReference type="EnsemblPlants" id="Solyc02g088780.3.1"/>
    </source>
</evidence>
<dbReference type="PROSITE" id="PS50920">
    <property type="entry name" value="SOLCAR"/>
    <property type="match status" value="3"/>
</dbReference>
<dbReference type="Gene3D" id="3.30.1390.10">
    <property type="match status" value="1"/>
</dbReference>
<dbReference type="SUPFAM" id="SSF48452">
    <property type="entry name" value="TPR-like"/>
    <property type="match status" value="1"/>
</dbReference>
<dbReference type="InterPro" id="IPR008932">
    <property type="entry name" value="Ribosomal_bL12_oligo"/>
</dbReference>
<evidence type="ECO:0000256" key="2">
    <source>
        <dbReference type="ARBA" id="ARBA00006643"/>
    </source>
</evidence>
<dbReference type="FunFam" id="1.25.40.10:FF:000934">
    <property type="entry name" value="Pentatricopeptide repeat-containing protein"/>
    <property type="match status" value="1"/>
</dbReference>
<dbReference type="STRING" id="4081.A0A3Q7FX42"/>
<dbReference type="GO" id="GO:0003723">
    <property type="term" value="F:RNA binding"/>
    <property type="evidence" value="ECO:0007669"/>
    <property type="project" value="InterPro"/>
</dbReference>
<dbReference type="Pfam" id="PF16320">
    <property type="entry name" value="Ribosomal_L12_N"/>
    <property type="match status" value="1"/>
</dbReference>
<dbReference type="GO" id="GO:0005654">
    <property type="term" value="C:nucleoplasm"/>
    <property type="evidence" value="ECO:0007669"/>
    <property type="project" value="UniProtKB-SubCell"/>
</dbReference>
<dbReference type="Pfam" id="PF08154">
    <property type="entry name" value="NLE"/>
    <property type="match status" value="1"/>
</dbReference>
<dbReference type="CDD" id="cd00200">
    <property type="entry name" value="WD40"/>
    <property type="match status" value="1"/>
</dbReference>
<evidence type="ECO:0000256" key="4">
    <source>
        <dbReference type="ARBA" id="ARBA00022517"/>
    </source>
</evidence>
<evidence type="ECO:0000256" key="10">
    <source>
        <dbReference type="ARBA" id="ARBA00023136"/>
    </source>
</evidence>
<dbReference type="Gene3D" id="1.20.5.710">
    <property type="entry name" value="Single helix bin"/>
    <property type="match status" value="1"/>
</dbReference>
<feature type="transmembrane region" description="Helical" evidence="17">
    <location>
        <begin position="1151"/>
        <end position="1172"/>
    </location>
</feature>
<feature type="repeat" description="Solcar" evidence="15">
    <location>
        <begin position="1089"/>
        <end position="1179"/>
    </location>
</feature>
<dbReference type="PANTHER" id="PTHR47926:SF376">
    <property type="entry name" value="TETRATRICOPEPTIDE-LIKE HELICAL DOMAIN SUPERFAMILY"/>
    <property type="match status" value="1"/>
</dbReference>
<dbReference type="GO" id="GO:0005840">
    <property type="term" value="C:ribosome"/>
    <property type="evidence" value="ECO:0007669"/>
    <property type="project" value="UniProtKB-KW"/>
</dbReference>
<keyword evidence="12" id="KW-0687">Ribonucleoprotein</keyword>
<keyword evidence="6 14" id="KW-0853">WD repeat</keyword>
<dbReference type="InterPro" id="IPR001680">
    <property type="entry name" value="WD40_rpt"/>
</dbReference>
<keyword evidence="4 13" id="KW-0690">Ribosome biogenesis</keyword>
<dbReference type="InterPro" id="IPR002885">
    <property type="entry name" value="PPR_rpt"/>
</dbReference>
<dbReference type="InterPro" id="IPR012972">
    <property type="entry name" value="NLE"/>
</dbReference>
<dbReference type="SUPFAM" id="SSF103506">
    <property type="entry name" value="Mitochondrial carrier"/>
    <property type="match status" value="1"/>
</dbReference>
<feature type="repeat" description="PPR" evidence="16">
    <location>
        <begin position="838"/>
        <end position="872"/>
    </location>
</feature>
<dbReference type="GO" id="GO:0006412">
    <property type="term" value="P:translation"/>
    <property type="evidence" value="ECO:0007669"/>
    <property type="project" value="InterPro"/>
</dbReference>
<keyword evidence="5 13" id="KW-0698">rRNA processing</keyword>
<dbReference type="PROSITE" id="PS50082">
    <property type="entry name" value="WD_REPEATS_2"/>
    <property type="match status" value="4"/>
</dbReference>
<dbReference type="InterPro" id="IPR028599">
    <property type="entry name" value="WDR12/Ytm1"/>
</dbReference>
<dbReference type="PROSITE" id="PS51375">
    <property type="entry name" value="PPR"/>
    <property type="match status" value="5"/>
</dbReference>
<feature type="repeat" description="PPR" evidence="16">
    <location>
        <begin position="737"/>
        <end position="771"/>
    </location>
</feature>
<dbReference type="EnsemblPlants" id="Solyc02g088780.3.1">
    <property type="protein sequence ID" value="Solyc02g088780.3.1"/>
    <property type="gene ID" value="Solyc02g088780.3"/>
</dbReference>
<feature type="domain" description="Large ribosomal subunit protein bL12 oligomerization" evidence="20">
    <location>
        <begin position="1477"/>
        <end position="1516"/>
    </location>
</feature>
<dbReference type="Proteomes" id="UP000004994">
    <property type="component" value="Chromosome 2"/>
</dbReference>
<dbReference type="Gene3D" id="1.50.40.10">
    <property type="entry name" value="Mitochondrial carrier domain"/>
    <property type="match status" value="2"/>
</dbReference>
<dbReference type="HAMAP" id="MF_00368">
    <property type="entry name" value="Ribosomal_bL12"/>
    <property type="match status" value="1"/>
</dbReference>
<evidence type="ECO:0000256" key="3">
    <source>
        <dbReference type="ARBA" id="ARBA00007197"/>
    </source>
</evidence>
<dbReference type="SUPFAM" id="SSF48300">
    <property type="entry name" value="Ribosomal protein L7/12, oligomerisation (N-terminal) domain"/>
    <property type="match status" value="1"/>
</dbReference>